<evidence type="ECO:0000313" key="4">
    <source>
        <dbReference type="EMBL" id="NNU27753.1"/>
    </source>
</evidence>
<evidence type="ECO:0000313" key="5">
    <source>
        <dbReference type="Proteomes" id="UP000557204"/>
    </source>
</evidence>
<dbReference type="EMBL" id="JABFAJ010000017">
    <property type="protein sequence ID" value="NNU27753.1"/>
    <property type="molecule type" value="Genomic_DNA"/>
</dbReference>
<accession>A0A849KGP2</accession>
<comment type="caution">
    <text evidence="4">The sequence shown here is derived from an EMBL/GenBank/DDBJ whole genome shotgun (WGS) entry which is preliminary data.</text>
</comment>
<keyword evidence="5" id="KW-1185">Reference proteome</keyword>
<dbReference type="Pfam" id="PF13828">
    <property type="entry name" value="DUF4190"/>
    <property type="match status" value="1"/>
</dbReference>
<keyword evidence="2" id="KW-1133">Transmembrane helix</keyword>
<gene>
    <name evidence="4" type="ORF">HLI28_09395</name>
</gene>
<sequence>MSTPHDDSNAPHRDEPSRPDRHDTEHHDADRRDAGAYDADRRDAGAYDAGHQQPYAAQGAPAAPYAGGTPTQGPAPSRGLAIAALVLGILAVLGSWIPVLNIGAIVLAIIGIVLGIMALVQAKRGTAAGRGMALFGTVLSVVAIILAIVVNVFLVSTLEEQAPAIQQELERQLEEQGYSDEEIEELLGNG</sequence>
<feature type="transmembrane region" description="Helical" evidence="2">
    <location>
        <begin position="79"/>
        <end position="96"/>
    </location>
</feature>
<feature type="region of interest" description="Disordered" evidence="1">
    <location>
        <begin position="1"/>
        <end position="43"/>
    </location>
</feature>
<evidence type="ECO:0000259" key="3">
    <source>
        <dbReference type="Pfam" id="PF13828"/>
    </source>
</evidence>
<keyword evidence="2" id="KW-0812">Transmembrane</keyword>
<dbReference type="GO" id="GO:0016020">
    <property type="term" value="C:membrane"/>
    <property type="evidence" value="ECO:0007669"/>
    <property type="project" value="UniProtKB-SubCell"/>
</dbReference>
<dbReference type="AlphaFoldDB" id="A0A849KGP2"/>
<dbReference type="RefSeq" id="WP_171247254.1">
    <property type="nucleotide sequence ID" value="NZ_JABFAJ010000017.1"/>
</dbReference>
<evidence type="ECO:0000256" key="1">
    <source>
        <dbReference type="SAM" id="MobiDB-lite"/>
    </source>
</evidence>
<organism evidence="4 5">
    <name type="scientific">Isoptericola sediminis</name>
    <dbReference type="NCBI Taxonomy" id="2733572"/>
    <lineage>
        <taxon>Bacteria</taxon>
        <taxon>Bacillati</taxon>
        <taxon>Actinomycetota</taxon>
        <taxon>Actinomycetes</taxon>
        <taxon>Micrococcales</taxon>
        <taxon>Promicromonosporaceae</taxon>
        <taxon>Isoptericola</taxon>
    </lineage>
</organism>
<proteinExistence type="predicted"/>
<keyword evidence="2" id="KW-0472">Membrane</keyword>
<dbReference type="Proteomes" id="UP000557204">
    <property type="component" value="Unassembled WGS sequence"/>
</dbReference>
<feature type="transmembrane region" description="Helical" evidence="2">
    <location>
        <begin position="102"/>
        <end position="120"/>
    </location>
</feature>
<evidence type="ECO:0000256" key="2">
    <source>
        <dbReference type="SAM" id="Phobius"/>
    </source>
</evidence>
<name>A0A849KGP2_9MICO</name>
<feature type="transmembrane region" description="Helical" evidence="2">
    <location>
        <begin position="132"/>
        <end position="154"/>
    </location>
</feature>
<feature type="domain" description="DUF4190" evidence="3">
    <location>
        <begin position="80"/>
        <end position="149"/>
    </location>
</feature>
<reference evidence="4 5" key="1">
    <citation type="submission" date="2020-05" db="EMBL/GenBank/DDBJ databases">
        <title>Genome sequence of Isoptericola sp. JC619 isolated from Chilika lagoon, India.</title>
        <authorList>
            <person name="Kumar D."/>
            <person name="Appam K."/>
            <person name="Gandham S."/>
            <person name="Uppada J."/>
            <person name="Sasikala C."/>
            <person name="Venkata Ramana C."/>
        </authorList>
    </citation>
    <scope>NUCLEOTIDE SEQUENCE [LARGE SCALE GENOMIC DNA]</scope>
    <source>
        <strain evidence="4 5">JC619</strain>
    </source>
</reference>
<dbReference type="InterPro" id="IPR025241">
    <property type="entry name" value="DUF4190"/>
</dbReference>
<protein>
    <submittedName>
        <fullName evidence="4">DUF2232 domain-containing protein</fullName>
    </submittedName>
</protein>